<organism evidence="2 3">
    <name type="scientific">Streptomyces lomondensis</name>
    <dbReference type="NCBI Taxonomy" id="68229"/>
    <lineage>
        <taxon>Bacteria</taxon>
        <taxon>Bacillati</taxon>
        <taxon>Actinomycetota</taxon>
        <taxon>Actinomycetes</taxon>
        <taxon>Kitasatosporales</taxon>
        <taxon>Streptomycetaceae</taxon>
        <taxon>Streptomyces</taxon>
    </lineage>
</organism>
<evidence type="ECO:0000313" key="3">
    <source>
        <dbReference type="Proteomes" id="UP000617743"/>
    </source>
</evidence>
<name>A0ABQ2X3I1_9ACTN</name>
<accession>A0ABQ2X3I1</accession>
<sequence>MQTKRTKRRTATLAAIAMTSGAMFTVMAPGMAEAQSGSRICGNWWAGTYNGGTQEVIWSRVIEVPKTDGIACQRAIDRTDKVGTTTLPQRIKNFKDLKWGSRQRISGWSCESYSQELLSAKYGDDVCLKMTRADTAVEVNNRTISHFWVDN</sequence>
<feature type="signal peptide" evidence="1">
    <location>
        <begin position="1"/>
        <end position="28"/>
    </location>
</feature>
<gene>
    <name evidence="2" type="ORF">GCM10010383_28690</name>
</gene>
<evidence type="ECO:0008006" key="4">
    <source>
        <dbReference type="Google" id="ProtNLM"/>
    </source>
</evidence>
<keyword evidence="3" id="KW-1185">Reference proteome</keyword>
<dbReference type="EMBL" id="BMWC01000003">
    <property type="protein sequence ID" value="GGW97125.1"/>
    <property type="molecule type" value="Genomic_DNA"/>
</dbReference>
<proteinExistence type="predicted"/>
<keyword evidence="1" id="KW-0732">Signal</keyword>
<feature type="chain" id="PRO_5045472972" description="Secreted protein" evidence="1">
    <location>
        <begin position="29"/>
        <end position="151"/>
    </location>
</feature>
<reference evidence="3" key="1">
    <citation type="journal article" date="2019" name="Int. J. Syst. Evol. Microbiol.">
        <title>The Global Catalogue of Microorganisms (GCM) 10K type strain sequencing project: providing services to taxonomists for standard genome sequencing and annotation.</title>
        <authorList>
            <consortium name="The Broad Institute Genomics Platform"/>
            <consortium name="The Broad Institute Genome Sequencing Center for Infectious Disease"/>
            <person name="Wu L."/>
            <person name="Ma J."/>
        </authorList>
    </citation>
    <scope>NUCLEOTIDE SEQUENCE [LARGE SCALE GENOMIC DNA]</scope>
    <source>
        <strain evidence="3">JCM 4866</strain>
    </source>
</reference>
<evidence type="ECO:0000313" key="2">
    <source>
        <dbReference type="EMBL" id="GGW97125.1"/>
    </source>
</evidence>
<protein>
    <recommendedName>
        <fullName evidence="4">Secreted protein</fullName>
    </recommendedName>
</protein>
<evidence type="ECO:0000256" key="1">
    <source>
        <dbReference type="SAM" id="SignalP"/>
    </source>
</evidence>
<dbReference type="RefSeq" id="WP_190050560.1">
    <property type="nucleotide sequence ID" value="NZ_BMWC01000003.1"/>
</dbReference>
<dbReference type="Proteomes" id="UP000617743">
    <property type="component" value="Unassembled WGS sequence"/>
</dbReference>
<comment type="caution">
    <text evidence="2">The sequence shown here is derived from an EMBL/GenBank/DDBJ whole genome shotgun (WGS) entry which is preliminary data.</text>
</comment>